<evidence type="ECO:0000313" key="2">
    <source>
        <dbReference type="EMBL" id="HIZ08917.1"/>
    </source>
</evidence>
<keyword evidence="1" id="KW-0472">Membrane</keyword>
<reference evidence="2" key="1">
    <citation type="journal article" date="2021" name="PeerJ">
        <title>Extensive microbial diversity within the chicken gut microbiome revealed by metagenomics and culture.</title>
        <authorList>
            <person name="Gilroy R."/>
            <person name="Ravi A."/>
            <person name="Getino M."/>
            <person name="Pursley I."/>
            <person name="Horton D.L."/>
            <person name="Alikhan N.F."/>
            <person name="Baker D."/>
            <person name="Gharbi K."/>
            <person name="Hall N."/>
            <person name="Watson M."/>
            <person name="Adriaenssens E.M."/>
            <person name="Foster-Nyarko E."/>
            <person name="Jarju S."/>
            <person name="Secka A."/>
            <person name="Antonio M."/>
            <person name="Oren A."/>
            <person name="Chaudhuri R.R."/>
            <person name="La Ragione R."/>
            <person name="Hildebrand F."/>
            <person name="Pallen M.J."/>
        </authorList>
    </citation>
    <scope>NUCLEOTIDE SEQUENCE</scope>
    <source>
        <strain evidence="2">CHK192-19661</strain>
    </source>
</reference>
<comment type="caution">
    <text evidence="2">The sequence shown here is derived from an EMBL/GenBank/DDBJ whole genome shotgun (WGS) entry which is preliminary data.</text>
</comment>
<proteinExistence type="predicted"/>
<name>A0A9D2D5C5_9FIRM</name>
<reference evidence="2" key="2">
    <citation type="submission" date="2021-04" db="EMBL/GenBank/DDBJ databases">
        <authorList>
            <person name="Gilroy R."/>
        </authorList>
    </citation>
    <scope>NUCLEOTIDE SEQUENCE</scope>
    <source>
        <strain evidence="2">CHK192-19661</strain>
    </source>
</reference>
<keyword evidence="1" id="KW-0812">Transmembrane</keyword>
<dbReference type="AlphaFoldDB" id="A0A9D2D5C5"/>
<evidence type="ECO:0000256" key="1">
    <source>
        <dbReference type="SAM" id="Phobius"/>
    </source>
</evidence>
<dbReference type="EMBL" id="DXCF01000002">
    <property type="protein sequence ID" value="HIZ08917.1"/>
    <property type="molecule type" value="Genomic_DNA"/>
</dbReference>
<accession>A0A9D2D5C5</accession>
<feature type="transmembrane region" description="Helical" evidence="1">
    <location>
        <begin position="70"/>
        <end position="89"/>
    </location>
</feature>
<keyword evidence="1" id="KW-1133">Transmembrane helix</keyword>
<dbReference type="Proteomes" id="UP000824025">
    <property type="component" value="Unassembled WGS sequence"/>
</dbReference>
<gene>
    <name evidence="2" type="ORF">H9726_00375</name>
</gene>
<evidence type="ECO:0000313" key="3">
    <source>
        <dbReference type="Proteomes" id="UP000824025"/>
    </source>
</evidence>
<organism evidence="2 3">
    <name type="scientific">Candidatus Borkfalkia avicola</name>
    <dbReference type="NCBI Taxonomy" id="2838503"/>
    <lineage>
        <taxon>Bacteria</taxon>
        <taxon>Bacillati</taxon>
        <taxon>Bacillota</taxon>
        <taxon>Clostridia</taxon>
        <taxon>Christensenellales</taxon>
        <taxon>Christensenellaceae</taxon>
        <taxon>Candidatus Borkfalkia</taxon>
    </lineage>
</organism>
<sequence>MEQIEKKYVQSVRDSYAPHEETKLEKLRKLDAKVHLPATVFSIIFGVIGALVLGTGMCLAMEIIGNLMPLGVAVGIVGIAMVSVNYFIYKAILRSGKKKYADEVIALSNDLLNE</sequence>
<protein>
    <recommendedName>
        <fullName evidence="4">Dihydropteridine reductase</fullName>
    </recommendedName>
</protein>
<evidence type="ECO:0008006" key="4">
    <source>
        <dbReference type="Google" id="ProtNLM"/>
    </source>
</evidence>
<feature type="transmembrane region" description="Helical" evidence="1">
    <location>
        <begin position="36"/>
        <end position="64"/>
    </location>
</feature>